<comment type="caution">
    <text evidence="3">The sequence shown here is derived from an EMBL/GenBank/DDBJ whole genome shotgun (WGS) entry which is preliminary data.</text>
</comment>
<evidence type="ECO:0000313" key="3">
    <source>
        <dbReference type="EMBL" id="MFB9448384.1"/>
    </source>
</evidence>
<dbReference type="InterPro" id="IPR055170">
    <property type="entry name" value="GFO_IDH_MocA-like_dom"/>
</dbReference>
<dbReference type="InterPro" id="IPR000683">
    <property type="entry name" value="Gfo/Idh/MocA-like_OxRdtase_N"/>
</dbReference>
<dbReference type="Gene3D" id="3.40.50.720">
    <property type="entry name" value="NAD(P)-binding Rossmann-like Domain"/>
    <property type="match status" value="1"/>
</dbReference>
<evidence type="ECO:0000259" key="2">
    <source>
        <dbReference type="Pfam" id="PF22725"/>
    </source>
</evidence>
<dbReference type="SUPFAM" id="SSF55347">
    <property type="entry name" value="Glyceraldehyde-3-phosphate dehydrogenase-like, C-terminal domain"/>
    <property type="match status" value="1"/>
</dbReference>
<sequence>MRLGIVGAGEVAGRHAAAAAQVPGLTLTAVADRDPARAAALAGRHGARAVAGLDDLLDDADLVVLAVPHADHEDLTLRAAAAGRQVLVEKPMATTAAACDRMIAAAGDRLHVGQQGRFFAQVRAARDELPALGAPLLYVERRSTDYRRPDRPAWFTDRGRAGGGIAMLVGVHSIDRAAWLLGAAIDAVAGAVAVPAGWTVETAAAATLHLAGGLQAHLTLLDTPEFFHETTIVCERGTLSIGPGSLSVDGRRVLSVDGDAEYTASFRRQYEAILRGEPTATLAEARQAVAAVEALYRSAATGGHPVPV</sequence>
<gene>
    <name evidence="3" type="ORF">ACFFTR_35305</name>
</gene>
<feature type="domain" description="GFO/IDH/MocA-like oxidoreductase" evidence="2">
    <location>
        <begin position="137"/>
        <end position="239"/>
    </location>
</feature>
<proteinExistence type="predicted"/>
<dbReference type="EMBL" id="JBHMCA010000057">
    <property type="protein sequence ID" value="MFB9448384.1"/>
    <property type="molecule type" value="Genomic_DNA"/>
</dbReference>
<dbReference type="Pfam" id="PF22725">
    <property type="entry name" value="GFO_IDH_MocA_C3"/>
    <property type="match status" value="1"/>
</dbReference>
<dbReference type="PANTHER" id="PTHR43249">
    <property type="entry name" value="UDP-N-ACETYL-2-AMINO-2-DEOXY-D-GLUCURONATE OXIDASE"/>
    <property type="match status" value="1"/>
</dbReference>
<evidence type="ECO:0000313" key="4">
    <source>
        <dbReference type="Proteomes" id="UP001589608"/>
    </source>
</evidence>
<organism evidence="3 4">
    <name type="scientific">Dactylosporangium vinaceum</name>
    <dbReference type="NCBI Taxonomy" id="53362"/>
    <lineage>
        <taxon>Bacteria</taxon>
        <taxon>Bacillati</taxon>
        <taxon>Actinomycetota</taxon>
        <taxon>Actinomycetes</taxon>
        <taxon>Micromonosporales</taxon>
        <taxon>Micromonosporaceae</taxon>
        <taxon>Dactylosporangium</taxon>
    </lineage>
</organism>
<name>A0ABV5MHP7_9ACTN</name>
<dbReference type="Gene3D" id="3.30.360.10">
    <property type="entry name" value="Dihydrodipicolinate Reductase, domain 2"/>
    <property type="match status" value="1"/>
</dbReference>
<protein>
    <submittedName>
        <fullName evidence="3">Gfo/Idh/MocA family protein</fullName>
    </submittedName>
</protein>
<evidence type="ECO:0000259" key="1">
    <source>
        <dbReference type="Pfam" id="PF01408"/>
    </source>
</evidence>
<dbReference type="Proteomes" id="UP001589608">
    <property type="component" value="Unassembled WGS sequence"/>
</dbReference>
<dbReference type="PANTHER" id="PTHR43249:SF1">
    <property type="entry name" value="D-GLUCOSIDE 3-DEHYDROGENASE"/>
    <property type="match status" value="1"/>
</dbReference>
<dbReference type="InterPro" id="IPR036291">
    <property type="entry name" value="NAD(P)-bd_dom_sf"/>
</dbReference>
<reference evidence="3 4" key="1">
    <citation type="submission" date="2024-09" db="EMBL/GenBank/DDBJ databases">
        <authorList>
            <person name="Sun Q."/>
            <person name="Mori K."/>
        </authorList>
    </citation>
    <scope>NUCLEOTIDE SEQUENCE [LARGE SCALE GENOMIC DNA]</scope>
    <source>
        <strain evidence="3 4">JCM 3307</strain>
    </source>
</reference>
<dbReference type="SUPFAM" id="SSF51735">
    <property type="entry name" value="NAD(P)-binding Rossmann-fold domains"/>
    <property type="match status" value="1"/>
</dbReference>
<keyword evidence="4" id="KW-1185">Reference proteome</keyword>
<dbReference type="RefSeq" id="WP_223102930.1">
    <property type="nucleotide sequence ID" value="NZ_CP061913.1"/>
</dbReference>
<dbReference type="Pfam" id="PF01408">
    <property type="entry name" value="GFO_IDH_MocA"/>
    <property type="match status" value="1"/>
</dbReference>
<dbReference type="InterPro" id="IPR052515">
    <property type="entry name" value="Gfo/Idh/MocA_Oxidoreductase"/>
</dbReference>
<feature type="domain" description="Gfo/Idh/MocA-like oxidoreductase N-terminal" evidence="1">
    <location>
        <begin position="2"/>
        <end position="107"/>
    </location>
</feature>
<accession>A0ABV5MHP7</accession>